<gene>
    <name evidence="1" type="ORF">MML48_9g00000125</name>
</gene>
<dbReference type="Proteomes" id="UP001056778">
    <property type="component" value="Chromosome 9"/>
</dbReference>
<evidence type="ECO:0000313" key="1">
    <source>
        <dbReference type="EMBL" id="KAI4455669.1"/>
    </source>
</evidence>
<protein>
    <submittedName>
        <fullName evidence="1">Tc5 transposase dna-binding domain</fullName>
    </submittedName>
</protein>
<sequence length="775" mass="89220">MTDRDRHCILMFDEMSIQPHVKLNVAVREFESFADNGFGMIDTGIADHVLVFIIRGITRRWKQPIFFSFSHGPSSSQKLKSLITEVIRRCIAAGLNVMATICDQGAPNVSAINSLASPTDPNRKIFFVDGHKIIHLYDPPHLLKGIRNNLLKSNLVWIKGARRLVAMWEDIYNAYKIDNGSGQLRAMPKLTEGHVNPHKLRKMKVFCASQVFSHNVASVMALMARVELTGLDGMKMRSNASDTAETLQFFVELFDSVNGMREWPERGKSTSVISLNGLEEVFKAVRCKGVRYIRPRDFNQDPVENFFGQIRQQGVRDTNPTAFMFTYHFRTSLVNGMATQHSLSANCEDDSYNILNRLRDFVSQETSANVIVREDVNISLPSEELTTYVDKRSIGYVSGFIAKNIRKFKNMPKVKKDYKYTKTYNEEELAKAIEAINNGMPKKQAAEKFKIPRQTLQYRLSEKFKKPTHGPATYLTQQEENLLEQWILESHRKGFPRRRDDIQASVKSFLEANPRIHPFKNNVPGKHWYTSFLKRHPNLALRVPEAVTNASSSVSEADIKKWFNNIESYLRDKNYFDILSDPNRVFNGDETCFLLCPKESKVLAPKGTRNVYEYDEFCEIIGPQKLAELRSFNENDVDENFQLLVKIFTKLEPTQINVEQVILKETDPILIVDEMEFTNIPIIFDNAPPEASCNENDITPENEILLDMSNCIPDERNHNGSLEDYLIWPKTPERKGKRQTERLPFVITSSTWKKIHEDKEKKVAEEKERKKKNKK</sequence>
<comment type="caution">
    <text evidence="1">The sequence shown here is derived from an EMBL/GenBank/DDBJ whole genome shotgun (WGS) entry which is preliminary data.</text>
</comment>
<reference evidence="1" key="1">
    <citation type="submission" date="2022-04" db="EMBL/GenBank/DDBJ databases">
        <title>Chromosome-scale genome assembly of Holotrichia oblita Faldermann.</title>
        <authorList>
            <person name="Rongchong L."/>
        </authorList>
    </citation>
    <scope>NUCLEOTIDE SEQUENCE</scope>
    <source>
        <strain evidence="1">81SQS9</strain>
    </source>
</reference>
<accession>A0ACB9SK26</accession>
<dbReference type="EMBL" id="CM043023">
    <property type="protein sequence ID" value="KAI4455669.1"/>
    <property type="molecule type" value="Genomic_DNA"/>
</dbReference>
<keyword evidence="1" id="KW-0238">DNA-binding</keyword>
<keyword evidence="2" id="KW-1185">Reference proteome</keyword>
<organism evidence="1 2">
    <name type="scientific">Holotrichia oblita</name>
    <name type="common">Chafer beetle</name>
    <dbReference type="NCBI Taxonomy" id="644536"/>
    <lineage>
        <taxon>Eukaryota</taxon>
        <taxon>Metazoa</taxon>
        <taxon>Ecdysozoa</taxon>
        <taxon>Arthropoda</taxon>
        <taxon>Hexapoda</taxon>
        <taxon>Insecta</taxon>
        <taxon>Pterygota</taxon>
        <taxon>Neoptera</taxon>
        <taxon>Endopterygota</taxon>
        <taxon>Coleoptera</taxon>
        <taxon>Polyphaga</taxon>
        <taxon>Scarabaeiformia</taxon>
        <taxon>Scarabaeidae</taxon>
        <taxon>Melolonthinae</taxon>
        <taxon>Holotrichia</taxon>
    </lineage>
</organism>
<proteinExistence type="predicted"/>
<evidence type="ECO:0000313" key="2">
    <source>
        <dbReference type="Proteomes" id="UP001056778"/>
    </source>
</evidence>
<name>A0ACB9SK26_HOLOL</name>